<comment type="similarity">
    <text evidence="2">Belongs to the resistance-nodulation-cell division (RND) (TC 2.A.6) family. MmpL subfamily.</text>
</comment>
<name>A0ABQ2N5H3_9ACTN</name>
<dbReference type="InterPro" id="IPR004869">
    <property type="entry name" value="MMPL_dom"/>
</dbReference>
<keyword evidence="4 8" id="KW-0812">Transmembrane</keyword>
<dbReference type="InterPro" id="IPR001036">
    <property type="entry name" value="Acrflvin-R"/>
</dbReference>
<evidence type="ECO:0000256" key="2">
    <source>
        <dbReference type="ARBA" id="ARBA00010157"/>
    </source>
</evidence>
<feature type="transmembrane region" description="Helical" evidence="8">
    <location>
        <begin position="273"/>
        <end position="291"/>
    </location>
</feature>
<comment type="caution">
    <text evidence="10">The sequence shown here is derived from an EMBL/GenBank/DDBJ whole genome shotgun (WGS) entry which is preliminary data.</text>
</comment>
<evidence type="ECO:0000256" key="5">
    <source>
        <dbReference type="ARBA" id="ARBA00022989"/>
    </source>
</evidence>
<gene>
    <name evidence="10" type="ORF">GCM10011584_04840</name>
</gene>
<dbReference type="PANTHER" id="PTHR33406">
    <property type="entry name" value="MEMBRANE PROTEIN MJ1562-RELATED"/>
    <property type="match status" value="1"/>
</dbReference>
<reference evidence="11" key="1">
    <citation type="journal article" date="2019" name="Int. J. Syst. Evol. Microbiol.">
        <title>The Global Catalogue of Microorganisms (GCM) 10K type strain sequencing project: providing services to taxonomists for standard genome sequencing and annotation.</title>
        <authorList>
            <consortium name="The Broad Institute Genomics Platform"/>
            <consortium name="The Broad Institute Genome Sequencing Center for Infectious Disease"/>
            <person name="Wu L."/>
            <person name="Ma J."/>
        </authorList>
    </citation>
    <scope>NUCLEOTIDE SEQUENCE [LARGE SCALE GENOMIC DNA]</scope>
    <source>
        <strain evidence="11">CGMCC 4.7371</strain>
    </source>
</reference>
<feature type="transmembrane region" description="Helical" evidence="8">
    <location>
        <begin position="213"/>
        <end position="234"/>
    </location>
</feature>
<dbReference type="PROSITE" id="PS50156">
    <property type="entry name" value="SSD"/>
    <property type="match status" value="2"/>
</dbReference>
<keyword evidence="6 8" id="KW-0472">Membrane</keyword>
<evidence type="ECO:0000256" key="4">
    <source>
        <dbReference type="ARBA" id="ARBA00022692"/>
    </source>
</evidence>
<feature type="transmembrane region" description="Helical" evidence="8">
    <location>
        <begin position="408"/>
        <end position="426"/>
    </location>
</feature>
<evidence type="ECO:0000313" key="11">
    <source>
        <dbReference type="Proteomes" id="UP000655410"/>
    </source>
</evidence>
<feature type="transmembrane region" description="Helical" evidence="8">
    <location>
        <begin position="312"/>
        <end position="340"/>
    </location>
</feature>
<feature type="transmembrane region" description="Helical" evidence="8">
    <location>
        <begin position="597"/>
        <end position="618"/>
    </location>
</feature>
<protein>
    <submittedName>
        <fullName evidence="10">Membrane protein</fullName>
    </submittedName>
</protein>
<feature type="transmembrane region" description="Helical" evidence="8">
    <location>
        <begin position="346"/>
        <end position="371"/>
    </location>
</feature>
<keyword evidence="5 8" id="KW-1133">Transmembrane helix</keyword>
<evidence type="ECO:0000259" key="9">
    <source>
        <dbReference type="PROSITE" id="PS50156"/>
    </source>
</evidence>
<organism evidence="10 11">
    <name type="scientific">Nocardioides phosphati</name>
    <dbReference type="NCBI Taxonomy" id="1867775"/>
    <lineage>
        <taxon>Bacteria</taxon>
        <taxon>Bacillati</taxon>
        <taxon>Actinomycetota</taxon>
        <taxon>Actinomycetes</taxon>
        <taxon>Propionibacteriales</taxon>
        <taxon>Nocardioidaceae</taxon>
        <taxon>Nocardioides</taxon>
    </lineage>
</organism>
<dbReference type="Pfam" id="PF03176">
    <property type="entry name" value="MMPL"/>
    <property type="match status" value="2"/>
</dbReference>
<evidence type="ECO:0000256" key="1">
    <source>
        <dbReference type="ARBA" id="ARBA00004651"/>
    </source>
</evidence>
<feature type="domain" description="SSD" evidence="9">
    <location>
        <begin position="237"/>
        <end position="370"/>
    </location>
</feature>
<feature type="transmembrane region" description="Helical" evidence="8">
    <location>
        <begin position="710"/>
        <end position="734"/>
    </location>
</feature>
<keyword evidence="3" id="KW-1003">Cell membrane</keyword>
<comment type="subcellular location">
    <subcellularLocation>
        <location evidence="1">Cell membrane</location>
        <topology evidence="1">Multi-pass membrane protein</topology>
    </subcellularLocation>
</comment>
<feature type="domain" description="SSD" evidence="9">
    <location>
        <begin position="564"/>
        <end position="733"/>
    </location>
</feature>
<sequence>MSTFLYRLGRTAFGKPWLFIAGWLAALAVVVGAVAINGVSVSSEMKIEGTEAQTVLDRVADELPAASGGQASVVFTAPDGERLDTPDRLAVISGTVGDVYDLEKVVNPLDAALGTGEQGGPGTPQEDAPADPPAGSDQGQAPSYQPLVVDGTPVPGVLVSTDGQVALFQFQFTVASTSLTADDVTSVVEVVERAEEGTGITVLPSDSLKAIEIPVGIGEVVGLAVAALVLVLTLGSLIAAGLPLITALVGVGIGVGGAYALSTAVEMNSATPVLGLMVGLAVGIDYALFVVNRQRRLILDQGLTAREAAGRAVGTAGSAVFFAGLTVLIALSALTVIGIAMLSTMALVAASTVALAVLIALTLLPALLGLVGERICSDKARSRRRARVEAESHSVADHWVKGVIRFRWPVIAGVVAILGVMAIPAASMNLGIPTGETANQDTAARQSYEAVSQGFGEGFNGPLLVTAEPTGTAGRVTPELTAKLLGEFQDRDDIVLAAPVGVNEAGDLAVFSVIPTSGPSDEATSDLVKSLREPDNAIAQDNQVQLGVTGFTAIGIDMSDKLADVLPLYLGIIIVLSVLILMLVFRSVVVPLKATAGFLLSILATFGATTAVFQWGWLSGLFGFDTGGPLMSFMPIIVTGILYGLAMDYEVFLVSSMREAHIHGQPARQSVVRGFDQASRVVVAAAIIMVAVFSGFIFSHDIMIKQIGFALAAGILIDAFIVRLTLVPALMAVFDERAWWLPRWLDRVLPDLDIEGDKLLTMLNQQAEATDRQSIEVRN</sequence>
<evidence type="ECO:0000313" key="10">
    <source>
        <dbReference type="EMBL" id="GGO85277.1"/>
    </source>
</evidence>
<dbReference type="Gene3D" id="1.20.1640.10">
    <property type="entry name" value="Multidrug efflux transporter AcrB transmembrane domain"/>
    <property type="match status" value="2"/>
</dbReference>
<dbReference type="PANTHER" id="PTHR33406:SF11">
    <property type="entry name" value="MEMBRANE PROTEIN SCO6666-RELATED"/>
    <property type="match status" value="1"/>
</dbReference>
<dbReference type="InterPro" id="IPR000731">
    <property type="entry name" value="SSD"/>
</dbReference>
<evidence type="ECO:0000256" key="7">
    <source>
        <dbReference type="SAM" id="MobiDB-lite"/>
    </source>
</evidence>
<accession>A0ABQ2N5H3</accession>
<dbReference type="PRINTS" id="PR00702">
    <property type="entry name" value="ACRIFLAVINRP"/>
</dbReference>
<dbReference type="EMBL" id="BMNI01000001">
    <property type="protein sequence ID" value="GGO85277.1"/>
    <property type="molecule type" value="Genomic_DNA"/>
</dbReference>
<feature type="transmembrane region" description="Helical" evidence="8">
    <location>
        <begin position="241"/>
        <end position="261"/>
    </location>
</feature>
<dbReference type="InterPro" id="IPR050545">
    <property type="entry name" value="Mycobact_MmpL"/>
</dbReference>
<evidence type="ECO:0000256" key="8">
    <source>
        <dbReference type="SAM" id="Phobius"/>
    </source>
</evidence>
<feature type="region of interest" description="Disordered" evidence="7">
    <location>
        <begin position="112"/>
        <end position="146"/>
    </location>
</feature>
<dbReference type="Proteomes" id="UP000655410">
    <property type="component" value="Unassembled WGS sequence"/>
</dbReference>
<feature type="transmembrane region" description="Helical" evidence="8">
    <location>
        <begin position="566"/>
        <end position="585"/>
    </location>
</feature>
<proteinExistence type="inferred from homology"/>
<feature type="transmembrane region" description="Helical" evidence="8">
    <location>
        <begin position="678"/>
        <end position="698"/>
    </location>
</feature>
<evidence type="ECO:0000256" key="3">
    <source>
        <dbReference type="ARBA" id="ARBA00022475"/>
    </source>
</evidence>
<dbReference type="SUPFAM" id="SSF82866">
    <property type="entry name" value="Multidrug efflux transporter AcrB transmembrane domain"/>
    <property type="match status" value="2"/>
</dbReference>
<keyword evidence="11" id="KW-1185">Reference proteome</keyword>
<evidence type="ECO:0000256" key="6">
    <source>
        <dbReference type="ARBA" id="ARBA00023136"/>
    </source>
</evidence>
<feature type="transmembrane region" description="Helical" evidence="8">
    <location>
        <begin position="630"/>
        <end position="649"/>
    </location>
</feature>